<dbReference type="AlphaFoldDB" id="A0A7J6F1Z5"/>
<comment type="caution">
    <text evidence="4">The sequence shown here is derived from an EMBL/GenBank/DDBJ whole genome shotgun (WGS) entry which is preliminary data.</text>
</comment>
<keyword evidence="1" id="KW-0677">Repeat</keyword>
<evidence type="ECO:0000256" key="2">
    <source>
        <dbReference type="SAM" id="MobiDB-lite"/>
    </source>
</evidence>
<dbReference type="Proteomes" id="UP000525078">
    <property type="component" value="Unassembled WGS sequence"/>
</dbReference>
<evidence type="ECO:0000313" key="5">
    <source>
        <dbReference type="Proteomes" id="UP000525078"/>
    </source>
</evidence>
<dbReference type="InterPro" id="IPR004146">
    <property type="entry name" value="DC1"/>
</dbReference>
<dbReference type="Pfam" id="PF03107">
    <property type="entry name" value="C1_2"/>
    <property type="match status" value="3"/>
</dbReference>
<dbReference type="PANTHER" id="PTHR46288">
    <property type="entry name" value="PHORBOL-ESTER/DAG-TYPE DOMAIN-CONTAINING PROTEIN"/>
    <property type="match status" value="1"/>
</dbReference>
<sequence length="279" mass="32272">MEIKHFSHEHPLNPCEINDEEEDEIICSCCLLEVSPGSSAFKCTKKKCDFILHKPCSELPKQTRHPSHPDHPLTLHSTPPYIFNCHACCNSGGGAFVYNCYDCHFDLHVQCVALAESIEREDHCHPLNLVFSLPPPKLIGDNKESDHDTEKEKDNYIKDDQEKERDYEEKEEAPNEKEDEEGEKEEVEYYCYVCESRISKSYWAYFCSDCDYGVHLECATTEAEEEVEEEDGNDDDGDDDDGDDGDDDEIVKNMRKIAVQQMMINNKRTRMLCMQQFFI</sequence>
<name>A0A7J6F1Z5_CANSA</name>
<protein>
    <recommendedName>
        <fullName evidence="3">DC1 domain-containing protein</fullName>
    </recommendedName>
</protein>
<reference evidence="4 5" key="1">
    <citation type="journal article" date="2020" name="bioRxiv">
        <title>Sequence and annotation of 42 cannabis genomes reveals extensive copy number variation in cannabinoid synthesis and pathogen resistance genes.</title>
        <authorList>
            <person name="Mckernan K.J."/>
            <person name="Helbert Y."/>
            <person name="Kane L.T."/>
            <person name="Ebling H."/>
            <person name="Zhang L."/>
            <person name="Liu B."/>
            <person name="Eaton Z."/>
            <person name="Mclaughlin S."/>
            <person name="Kingan S."/>
            <person name="Baybayan P."/>
            <person name="Concepcion G."/>
            <person name="Jordan M."/>
            <person name="Riva A."/>
            <person name="Barbazuk W."/>
            <person name="Harkins T."/>
        </authorList>
    </citation>
    <scope>NUCLEOTIDE SEQUENCE [LARGE SCALE GENOMIC DNA]</scope>
    <source>
        <strain evidence="5">cv. Jamaican Lion 4</strain>
        <tissue evidence="4">Leaf</tissue>
    </source>
</reference>
<feature type="compositionally biased region" description="Acidic residues" evidence="2">
    <location>
        <begin position="222"/>
        <end position="248"/>
    </location>
</feature>
<feature type="domain" description="DC1" evidence="3">
    <location>
        <begin position="184"/>
        <end position="219"/>
    </location>
</feature>
<feature type="region of interest" description="Disordered" evidence="2">
    <location>
        <begin position="221"/>
        <end position="248"/>
    </location>
</feature>
<feature type="compositionally biased region" description="Basic and acidic residues" evidence="2">
    <location>
        <begin position="140"/>
        <end position="176"/>
    </location>
</feature>
<dbReference type="SUPFAM" id="SSF57889">
    <property type="entry name" value="Cysteine-rich domain"/>
    <property type="match status" value="2"/>
</dbReference>
<evidence type="ECO:0000313" key="4">
    <source>
        <dbReference type="EMBL" id="KAF4364737.1"/>
    </source>
</evidence>
<dbReference type="EMBL" id="JAATIP010000165">
    <property type="protein sequence ID" value="KAF4364737.1"/>
    <property type="molecule type" value="Genomic_DNA"/>
</dbReference>
<gene>
    <name evidence="4" type="ORF">F8388_013768</name>
</gene>
<evidence type="ECO:0000259" key="3">
    <source>
        <dbReference type="Pfam" id="PF03107"/>
    </source>
</evidence>
<accession>A0A7J6F1Z5</accession>
<dbReference type="PANTHER" id="PTHR46288:SF27">
    <property type="entry name" value="CYSTEINE_HISTIDINE-RICH C1 DOMAIN FAMILY PROTEIN"/>
    <property type="match status" value="1"/>
</dbReference>
<dbReference type="InterPro" id="IPR046349">
    <property type="entry name" value="C1-like_sf"/>
</dbReference>
<organism evidence="4 5">
    <name type="scientific">Cannabis sativa</name>
    <name type="common">Hemp</name>
    <name type="synonym">Marijuana</name>
    <dbReference type="NCBI Taxonomy" id="3483"/>
    <lineage>
        <taxon>Eukaryota</taxon>
        <taxon>Viridiplantae</taxon>
        <taxon>Streptophyta</taxon>
        <taxon>Embryophyta</taxon>
        <taxon>Tracheophyta</taxon>
        <taxon>Spermatophyta</taxon>
        <taxon>Magnoliopsida</taxon>
        <taxon>eudicotyledons</taxon>
        <taxon>Gunneridae</taxon>
        <taxon>Pentapetalae</taxon>
        <taxon>rosids</taxon>
        <taxon>fabids</taxon>
        <taxon>Rosales</taxon>
        <taxon>Cannabaceae</taxon>
        <taxon>Cannabis</taxon>
    </lineage>
</organism>
<feature type="domain" description="DC1" evidence="3">
    <location>
        <begin position="6"/>
        <end position="56"/>
    </location>
</feature>
<evidence type="ECO:0000256" key="1">
    <source>
        <dbReference type="ARBA" id="ARBA00022737"/>
    </source>
</evidence>
<proteinExistence type="predicted"/>
<feature type="domain" description="DC1" evidence="3">
    <location>
        <begin position="66"/>
        <end position="112"/>
    </location>
</feature>
<feature type="region of interest" description="Disordered" evidence="2">
    <location>
        <begin position="139"/>
        <end position="182"/>
    </location>
</feature>